<dbReference type="Proteomes" id="UP000674938">
    <property type="component" value="Unassembled WGS sequence"/>
</dbReference>
<dbReference type="InterPro" id="IPR050303">
    <property type="entry name" value="GatZ_KbaZ_carbometab"/>
</dbReference>
<dbReference type="RefSeq" id="WP_209530532.1">
    <property type="nucleotide sequence ID" value="NZ_JAEEGA010000012.1"/>
</dbReference>
<evidence type="ECO:0000256" key="5">
    <source>
        <dbReference type="ARBA" id="ARBA00022683"/>
    </source>
</evidence>
<dbReference type="EMBL" id="JAEEGA010000012">
    <property type="protein sequence ID" value="MBP1042881.1"/>
    <property type="molecule type" value="Genomic_DNA"/>
</dbReference>
<evidence type="ECO:0000313" key="11">
    <source>
        <dbReference type="Proteomes" id="UP000674938"/>
    </source>
</evidence>
<evidence type="ECO:0000256" key="9">
    <source>
        <dbReference type="SAM" id="Phobius"/>
    </source>
</evidence>
<evidence type="ECO:0000256" key="6">
    <source>
        <dbReference type="ARBA" id="ARBA00022692"/>
    </source>
</evidence>
<evidence type="ECO:0000313" key="10">
    <source>
        <dbReference type="EMBL" id="MBP1042881.1"/>
    </source>
</evidence>
<dbReference type="InterPro" id="IPR004700">
    <property type="entry name" value="PTS_IIC_man"/>
</dbReference>
<organism evidence="10 11">
    <name type="scientific">Vagococcus allomyrinae</name>
    <dbReference type="NCBI Taxonomy" id="2794353"/>
    <lineage>
        <taxon>Bacteria</taxon>
        <taxon>Bacillati</taxon>
        <taxon>Bacillota</taxon>
        <taxon>Bacilli</taxon>
        <taxon>Lactobacillales</taxon>
        <taxon>Enterococcaceae</taxon>
        <taxon>Vagococcus</taxon>
    </lineage>
</organism>
<protein>
    <submittedName>
        <fullName evidence="10">PTS sugar transporter subunit IIC</fullName>
    </submittedName>
</protein>
<gene>
    <name evidence="10" type="ORF">I6N95_17835</name>
</gene>
<keyword evidence="8 9" id="KW-0472">Membrane</keyword>
<keyword evidence="6 9" id="KW-0812">Transmembrane</keyword>
<feature type="transmembrane region" description="Helical" evidence="9">
    <location>
        <begin position="93"/>
        <end position="119"/>
    </location>
</feature>
<proteinExistence type="predicted"/>
<feature type="transmembrane region" description="Helical" evidence="9">
    <location>
        <begin position="206"/>
        <end position="238"/>
    </location>
</feature>
<feature type="transmembrane region" description="Helical" evidence="9">
    <location>
        <begin position="182"/>
        <end position="200"/>
    </location>
</feature>
<dbReference type="GO" id="GO:0005886">
    <property type="term" value="C:plasma membrane"/>
    <property type="evidence" value="ECO:0007669"/>
    <property type="project" value="UniProtKB-SubCell"/>
</dbReference>
<evidence type="ECO:0000256" key="7">
    <source>
        <dbReference type="ARBA" id="ARBA00022989"/>
    </source>
</evidence>
<keyword evidence="2" id="KW-0813">Transport</keyword>
<feature type="transmembrane region" description="Helical" evidence="9">
    <location>
        <begin position="31"/>
        <end position="55"/>
    </location>
</feature>
<name>A0A940SX48_9ENTE</name>
<evidence type="ECO:0000256" key="8">
    <source>
        <dbReference type="ARBA" id="ARBA00023136"/>
    </source>
</evidence>
<evidence type="ECO:0000256" key="1">
    <source>
        <dbReference type="ARBA" id="ARBA00004651"/>
    </source>
</evidence>
<dbReference type="PANTHER" id="PTHR32502:SF8">
    <property type="entry name" value="N-ACETYLGALACTOSAMINE PERMEASE IIC COMPONENT 1"/>
    <property type="match status" value="1"/>
</dbReference>
<sequence>MTVMQALLIALVLLVFTVGEAWFAYPMINQPLVLCPIVGLIMGDVVTGITAGATLQMIFLGTMQIGGTVPADAPLGSVIGTAFAISMGKSVEVALTFAVPISMLGSFLIVLAYIIRGLFNPKVEQLINDGNGKGLERLYYGLAVIPEIPRVLAAFITLLIGSNFAKTIIDFIPATVIDGLNFATDLMPAVGIALLLRMMWNKKYGIYYVLGLLLVSFFQLEVIGVAAVGVVLAVILYIEGDKLSGSGQAKQVVTTGAMSVEEELFND</sequence>
<dbReference type="PANTHER" id="PTHR32502">
    <property type="entry name" value="N-ACETYLGALACTOSAMINE PERMEASE II COMPONENT-RELATED"/>
    <property type="match status" value="1"/>
</dbReference>
<feature type="transmembrane region" description="Helical" evidence="9">
    <location>
        <begin position="139"/>
        <end position="161"/>
    </location>
</feature>
<evidence type="ECO:0000256" key="4">
    <source>
        <dbReference type="ARBA" id="ARBA00022597"/>
    </source>
</evidence>
<dbReference type="GO" id="GO:0009401">
    <property type="term" value="P:phosphoenolpyruvate-dependent sugar phosphotransferase system"/>
    <property type="evidence" value="ECO:0007669"/>
    <property type="project" value="UniProtKB-KW"/>
</dbReference>
<accession>A0A940SX48</accession>
<keyword evidence="11" id="KW-1185">Reference proteome</keyword>
<comment type="subcellular location">
    <subcellularLocation>
        <location evidence="1">Cell membrane</location>
        <topology evidence="1">Multi-pass membrane protein</topology>
    </subcellularLocation>
</comment>
<evidence type="ECO:0000256" key="3">
    <source>
        <dbReference type="ARBA" id="ARBA00022475"/>
    </source>
</evidence>
<comment type="caution">
    <text evidence="10">The sequence shown here is derived from an EMBL/GenBank/DDBJ whole genome shotgun (WGS) entry which is preliminary data.</text>
</comment>
<keyword evidence="5" id="KW-0598">Phosphotransferase system</keyword>
<keyword evidence="7 9" id="KW-1133">Transmembrane helix</keyword>
<keyword evidence="3" id="KW-1003">Cell membrane</keyword>
<reference evidence="10" key="1">
    <citation type="submission" date="2020-12" db="EMBL/GenBank/DDBJ databases">
        <title>Vagococcus allomyrinae sp. nov. and Enterococcus lavae sp. nov., isolated from the larvae of Allomyrina dichotoma.</title>
        <authorList>
            <person name="Lee S.D."/>
        </authorList>
    </citation>
    <scope>NUCLEOTIDE SEQUENCE</scope>
    <source>
        <strain evidence="10">BWB3-3</strain>
    </source>
</reference>
<keyword evidence="4 10" id="KW-0762">Sugar transport</keyword>
<evidence type="ECO:0000256" key="2">
    <source>
        <dbReference type="ARBA" id="ARBA00022448"/>
    </source>
</evidence>
<dbReference type="AlphaFoldDB" id="A0A940SX48"/>
<dbReference type="PROSITE" id="PS51106">
    <property type="entry name" value="PTS_EIIC_TYPE_4"/>
    <property type="match status" value="1"/>
</dbReference>
<dbReference type="Pfam" id="PF03609">
    <property type="entry name" value="EII-Sor"/>
    <property type="match status" value="1"/>
</dbReference>